<keyword evidence="2" id="KW-0472">Membrane</keyword>
<feature type="region of interest" description="Disordered" evidence="1">
    <location>
        <begin position="326"/>
        <end position="348"/>
    </location>
</feature>
<comment type="caution">
    <text evidence="3">The sequence shown here is derived from an EMBL/GenBank/DDBJ whole genome shotgun (WGS) entry which is preliminary data.</text>
</comment>
<dbReference type="RefSeq" id="WP_372517969.1">
    <property type="nucleotide sequence ID" value="NZ_JAPDDP010000119.1"/>
</dbReference>
<keyword evidence="2" id="KW-1133">Transmembrane helix</keyword>
<dbReference type="AlphaFoldDB" id="A0A9X3NFA4"/>
<evidence type="ECO:0000313" key="4">
    <source>
        <dbReference type="Proteomes" id="UP001147653"/>
    </source>
</evidence>
<keyword evidence="4" id="KW-1185">Reference proteome</keyword>
<feature type="compositionally biased region" description="Pro residues" evidence="1">
    <location>
        <begin position="846"/>
        <end position="861"/>
    </location>
</feature>
<feature type="non-terminal residue" evidence="3">
    <location>
        <position position="1"/>
    </location>
</feature>
<feature type="region of interest" description="Disordered" evidence="1">
    <location>
        <begin position="827"/>
        <end position="939"/>
    </location>
</feature>
<accession>A0A9X3NFA4</accession>
<feature type="compositionally biased region" description="Pro residues" evidence="1">
    <location>
        <begin position="919"/>
        <end position="929"/>
    </location>
</feature>
<feature type="region of interest" description="Disordered" evidence="1">
    <location>
        <begin position="764"/>
        <end position="787"/>
    </location>
</feature>
<evidence type="ECO:0000313" key="3">
    <source>
        <dbReference type="EMBL" id="MDA0185513.1"/>
    </source>
</evidence>
<evidence type="ECO:0000256" key="2">
    <source>
        <dbReference type="SAM" id="Phobius"/>
    </source>
</evidence>
<feature type="transmembrane region" description="Helical" evidence="2">
    <location>
        <begin position="975"/>
        <end position="995"/>
    </location>
</feature>
<dbReference type="EMBL" id="JAPDDP010000119">
    <property type="protein sequence ID" value="MDA0185513.1"/>
    <property type="molecule type" value="Genomic_DNA"/>
</dbReference>
<sequence length="1020" mass="105676">ARAPLTAAATAPGQPAGALESAALAVGQEGTVLRYAPGGGWTREFLLSSSGAVSKPLLRGVAWPEPGRAHAVGDLGAMWLWRAETGLWERDPAAPVGFEKHLMGIAFAPSDPLRGYAVGKEGTILRYDKSWLPETVPDGFATRHFTGIAFAGNQAIVAAGEDLLVNDGAGWRADADAKALLNGARIVVVAGLPDGGAVAAGPDIVIERDSPSDPWRRSAQPLLGVTPVALAAYRLNGAVRALAAVQPQLPYPVSDVLPEVGPDSPPAIIPAFPLPADGYLVRETQDGWRDEQRTAYAGSSADRPVKSDPIGALLVDAGGEGWALGGWSGESDAAGRGNGSRSGQGTADRARVQTAAILRYATGAQPAQPPALTKTGTNLDAAVARFAVAGHAACAEACADLRDESLGPDRTLRAAKDLVAALAAQGNGPRMLLYTGGRLPTEQKLDEREAARFAGLLLPGVPAYAAPSAADTAEGAAGTFTDAFTAAPAPFGGGLPAEGVAPTTGAATARPGARTHYAFDSLGAGGTVRVVVIDNSAGSLADSDPHQNPPEPQLPWLIATLDEAKRQGVPSIVMGSRDLNTRFAPALNVATDGDEVAQVLVDHGASAYFFERPEENRVYPIPSGALTTIPSFGTGTLGYRSAQANTTTGPDSVFGDAGLLLAEVDTAKRDAATNRAPVTVRLLPIIDELTLQAVDGTLLRRSRPSLFQGLGRRPVGGDRWGAAVGGGDPQPPGSDPYTALPPQLCSGATCATRIAPEYEFTSSDPDIGDFVAQDPSSTNLRKPAIGPDDKVISDHKSGLFCPFNAGTTTITVKTGGIAYSAKVTVQAGSVQRPCGTRPLDATRFKPPAPATPPTSPPPPASVPADSPLSLVPPTPPPAAEQERERERREPRQNPPVQPVATPIPIVDEPPPQQRNTPTSNPPATPPPPASSFARPIPPGGAVIRVHEEKREEEVAPDSSAAAVAYRYSDHAPVGVYLYGLVVLAAFAGATLRLGLKRRSRGVEHAAVHTPSTLPYRRRRP</sequence>
<proteinExistence type="predicted"/>
<gene>
    <name evidence="3" type="ORF">OJ997_34730</name>
</gene>
<protein>
    <submittedName>
        <fullName evidence="3">Uncharacterized protein</fullName>
    </submittedName>
</protein>
<reference evidence="3" key="1">
    <citation type="submission" date="2022-10" db="EMBL/GenBank/DDBJ databases">
        <title>The WGS of Solirubrobacter phytolaccae KCTC 29190.</title>
        <authorList>
            <person name="Jiang Z."/>
        </authorList>
    </citation>
    <scope>NUCLEOTIDE SEQUENCE</scope>
    <source>
        <strain evidence="3">KCTC 29190</strain>
    </source>
</reference>
<dbReference type="SUPFAM" id="SSF101898">
    <property type="entry name" value="NHL repeat"/>
    <property type="match status" value="1"/>
</dbReference>
<name>A0A9X3NFA4_9ACTN</name>
<evidence type="ECO:0000256" key="1">
    <source>
        <dbReference type="SAM" id="MobiDB-lite"/>
    </source>
</evidence>
<feature type="compositionally biased region" description="Basic and acidic residues" evidence="1">
    <location>
        <begin position="880"/>
        <end position="891"/>
    </location>
</feature>
<dbReference type="Proteomes" id="UP001147653">
    <property type="component" value="Unassembled WGS sequence"/>
</dbReference>
<keyword evidence="2" id="KW-0812">Transmembrane</keyword>
<organism evidence="3 4">
    <name type="scientific">Solirubrobacter phytolaccae</name>
    <dbReference type="NCBI Taxonomy" id="1404360"/>
    <lineage>
        <taxon>Bacteria</taxon>
        <taxon>Bacillati</taxon>
        <taxon>Actinomycetota</taxon>
        <taxon>Thermoleophilia</taxon>
        <taxon>Solirubrobacterales</taxon>
        <taxon>Solirubrobacteraceae</taxon>
        <taxon>Solirubrobacter</taxon>
    </lineage>
</organism>